<sequence>MNLTETSKTLLEMLDKVDDSDNHITNDKISVSSRNSNTEFTFDKSYSPVKLKKKSEKVKNFLKKQNVPREISKEIIQNQENFEKWSYSIINPQNQKKPLTPTPQVQHEYSSIKSSSSFSSFKNEDGKILATDDLSPEQKRIQELEFRLSTMEKRLQDETQIRQILSDSLQKLLTCIKDKSILIKSSTINNVDTMFSRLNLPSPRPATARLLNQEIDSLISDLKTETKIPSPSLSRYSPTFETNNTANVEILSKGCFDLANSLAKGFYSGKLSDFAELSKNPVEFARQIGQIKQAHDVGLADIKLKCELYKKMCDQIEELDNKKIISEKTAELVQSLAKKMNDISIQFREEYEDLVDNLH</sequence>
<dbReference type="KEGG" id="tva:4775736"/>
<reference evidence="1" key="1">
    <citation type="submission" date="2006-10" db="EMBL/GenBank/DDBJ databases">
        <authorList>
            <person name="Amadeo P."/>
            <person name="Zhao Q."/>
            <person name="Wortman J."/>
            <person name="Fraser-Liggett C."/>
            <person name="Carlton J."/>
        </authorList>
    </citation>
    <scope>NUCLEOTIDE SEQUENCE</scope>
    <source>
        <strain evidence="1">G3</strain>
    </source>
</reference>
<proteinExistence type="predicted"/>
<reference evidence="1" key="2">
    <citation type="journal article" date="2007" name="Science">
        <title>Draft genome sequence of the sexually transmitted pathogen Trichomonas vaginalis.</title>
        <authorList>
            <person name="Carlton J.M."/>
            <person name="Hirt R.P."/>
            <person name="Silva J.C."/>
            <person name="Delcher A.L."/>
            <person name="Schatz M."/>
            <person name="Zhao Q."/>
            <person name="Wortman J.R."/>
            <person name="Bidwell S.L."/>
            <person name="Alsmark U.C.M."/>
            <person name="Besteiro S."/>
            <person name="Sicheritz-Ponten T."/>
            <person name="Noel C.J."/>
            <person name="Dacks J.B."/>
            <person name="Foster P.G."/>
            <person name="Simillion C."/>
            <person name="Van de Peer Y."/>
            <person name="Miranda-Saavedra D."/>
            <person name="Barton G.J."/>
            <person name="Westrop G.D."/>
            <person name="Mueller S."/>
            <person name="Dessi D."/>
            <person name="Fiori P.L."/>
            <person name="Ren Q."/>
            <person name="Paulsen I."/>
            <person name="Zhang H."/>
            <person name="Bastida-Corcuera F.D."/>
            <person name="Simoes-Barbosa A."/>
            <person name="Brown M.T."/>
            <person name="Hayes R.D."/>
            <person name="Mukherjee M."/>
            <person name="Okumura C.Y."/>
            <person name="Schneider R."/>
            <person name="Smith A.J."/>
            <person name="Vanacova S."/>
            <person name="Villalvazo M."/>
            <person name="Haas B.J."/>
            <person name="Pertea M."/>
            <person name="Feldblyum T.V."/>
            <person name="Utterback T.R."/>
            <person name="Shu C.L."/>
            <person name="Osoegawa K."/>
            <person name="de Jong P.J."/>
            <person name="Hrdy I."/>
            <person name="Horvathova L."/>
            <person name="Zubacova Z."/>
            <person name="Dolezal P."/>
            <person name="Malik S.B."/>
            <person name="Logsdon J.M. Jr."/>
            <person name="Henze K."/>
            <person name="Gupta A."/>
            <person name="Wang C.C."/>
            <person name="Dunne R.L."/>
            <person name="Upcroft J.A."/>
            <person name="Upcroft P."/>
            <person name="White O."/>
            <person name="Salzberg S.L."/>
            <person name="Tang P."/>
            <person name="Chiu C.-H."/>
            <person name="Lee Y.-S."/>
            <person name="Embley T.M."/>
            <person name="Coombs G.H."/>
            <person name="Mottram J.C."/>
            <person name="Tachezy J."/>
            <person name="Fraser-Liggett C.M."/>
            <person name="Johnson P.J."/>
        </authorList>
    </citation>
    <scope>NUCLEOTIDE SEQUENCE [LARGE SCALE GENOMIC DNA]</scope>
    <source>
        <strain evidence="1">G3</strain>
    </source>
</reference>
<organism evidence="1 2">
    <name type="scientific">Trichomonas vaginalis (strain ATCC PRA-98 / G3)</name>
    <dbReference type="NCBI Taxonomy" id="412133"/>
    <lineage>
        <taxon>Eukaryota</taxon>
        <taxon>Metamonada</taxon>
        <taxon>Parabasalia</taxon>
        <taxon>Trichomonadida</taxon>
        <taxon>Trichomonadidae</taxon>
        <taxon>Trichomonas</taxon>
    </lineage>
</organism>
<evidence type="ECO:0000313" key="2">
    <source>
        <dbReference type="Proteomes" id="UP000001542"/>
    </source>
</evidence>
<gene>
    <name evidence="1" type="ORF">TVAG_170320</name>
</gene>
<evidence type="ECO:0000313" key="1">
    <source>
        <dbReference type="EMBL" id="EAY17718.1"/>
    </source>
</evidence>
<accession>A2DPH4</accession>
<dbReference type="InParanoid" id="A2DPH4"/>
<name>A2DPH4_TRIV3</name>
<dbReference type="RefSeq" id="XP_001329853.1">
    <property type="nucleotide sequence ID" value="XM_001329818.1"/>
</dbReference>
<dbReference type="AlphaFoldDB" id="A2DPH4"/>
<dbReference type="Proteomes" id="UP000001542">
    <property type="component" value="Unassembled WGS sequence"/>
</dbReference>
<dbReference type="SMR" id="A2DPH4"/>
<dbReference type="EMBL" id="DS113227">
    <property type="protein sequence ID" value="EAY17718.1"/>
    <property type="molecule type" value="Genomic_DNA"/>
</dbReference>
<dbReference type="VEuPathDB" id="TrichDB:TVAG_170320"/>
<keyword evidence="2" id="KW-1185">Reference proteome</keyword>
<dbReference type="VEuPathDB" id="TrichDB:TVAGG3_0680550"/>
<protein>
    <submittedName>
        <fullName evidence="1">Uncharacterized protein</fullName>
    </submittedName>
</protein>